<name>L9X6F0_9EURY</name>
<dbReference type="Pfam" id="PF25213">
    <property type="entry name" value="HVO_A0261_N"/>
    <property type="match status" value="1"/>
</dbReference>
<dbReference type="PATRIC" id="fig|1227497.3.peg.2441"/>
<dbReference type="Proteomes" id="UP000011688">
    <property type="component" value="Unassembled WGS sequence"/>
</dbReference>
<dbReference type="InterPro" id="IPR011991">
    <property type="entry name" value="ArsR-like_HTH"/>
</dbReference>
<feature type="domain" description="HVO-A0261-like N-terminal" evidence="2">
    <location>
        <begin position="6"/>
        <end position="90"/>
    </location>
</feature>
<evidence type="ECO:0000259" key="1">
    <source>
        <dbReference type="Pfam" id="PF08350"/>
    </source>
</evidence>
<proteinExistence type="predicted"/>
<protein>
    <submittedName>
        <fullName evidence="3">Transcriptional regulator</fullName>
    </submittedName>
</protein>
<evidence type="ECO:0000259" key="2">
    <source>
        <dbReference type="Pfam" id="PF25213"/>
    </source>
</evidence>
<dbReference type="InterPro" id="IPR036388">
    <property type="entry name" value="WH-like_DNA-bd_sf"/>
</dbReference>
<dbReference type="STRING" id="1227497.C491_11818"/>
<evidence type="ECO:0000313" key="4">
    <source>
        <dbReference type="Proteomes" id="UP000011688"/>
    </source>
</evidence>
<dbReference type="SUPFAM" id="SSF46785">
    <property type="entry name" value="Winged helix' DNA-binding domain"/>
    <property type="match status" value="1"/>
</dbReference>
<dbReference type="CDD" id="cd00090">
    <property type="entry name" value="HTH_ARSR"/>
    <property type="match status" value="1"/>
</dbReference>
<keyword evidence="4" id="KW-1185">Reference proteome</keyword>
<dbReference type="RefSeq" id="WP_005556422.1">
    <property type="nucleotide sequence ID" value="NZ_AOIB01000025.1"/>
</dbReference>
<reference evidence="3 4" key="1">
    <citation type="journal article" date="2014" name="PLoS Genet.">
        <title>Phylogenetically driven sequencing of extremely halophilic archaea reveals strategies for static and dynamic osmo-response.</title>
        <authorList>
            <person name="Becker E.A."/>
            <person name="Seitzer P.M."/>
            <person name="Tritt A."/>
            <person name="Larsen D."/>
            <person name="Krusor M."/>
            <person name="Yao A.I."/>
            <person name="Wu D."/>
            <person name="Madern D."/>
            <person name="Eisen J.A."/>
            <person name="Darling A.E."/>
            <person name="Facciotti M.T."/>
        </authorList>
    </citation>
    <scope>NUCLEOTIDE SEQUENCE [LARGE SCALE GENOMIC DNA]</scope>
    <source>
        <strain evidence="3 4">DSM 10524</strain>
    </source>
</reference>
<dbReference type="InterPro" id="IPR013561">
    <property type="entry name" value="FilR1_middle_dom"/>
</dbReference>
<gene>
    <name evidence="3" type="ORF">C491_11818</name>
</gene>
<dbReference type="EMBL" id="AOIB01000025">
    <property type="protein sequence ID" value="ELY57187.1"/>
    <property type="molecule type" value="Genomic_DNA"/>
</dbReference>
<organism evidence="3 4">
    <name type="scientific">Natronococcus amylolyticus DSM 10524</name>
    <dbReference type="NCBI Taxonomy" id="1227497"/>
    <lineage>
        <taxon>Archaea</taxon>
        <taxon>Methanobacteriati</taxon>
        <taxon>Methanobacteriota</taxon>
        <taxon>Stenosarchaea group</taxon>
        <taxon>Halobacteria</taxon>
        <taxon>Halobacteriales</taxon>
        <taxon>Natrialbaceae</taxon>
        <taxon>Natronococcus</taxon>
    </lineage>
</organism>
<dbReference type="Gene3D" id="1.10.10.10">
    <property type="entry name" value="Winged helix-like DNA-binding domain superfamily/Winged helix DNA-binding domain"/>
    <property type="match status" value="1"/>
</dbReference>
<dbReference type="AlphaFoldDB" id="L9X6F0"/>
<comment type="caution">
    <text evidence="3">The sequence shown here is derived from an EMBL/GenBank/DDBJ whole genome shotgun (WGS) entry which is preliminary data.</text>
</comment>
<dbReference type="InterPro" id="IPR057527">
    <property type="entry name" value="HVO_A0261-like_N"/>
</dbReference>
<dbReference type="OrthoDB" id="330490at2157"/>
<evidence type="ECO:0000313" key="3">
    <source>
        <dbReference type="EMBL" id="ELY57187.1"/>
    </source>
</evidence>
<dbReference type="InterPro" id="IPR036390">
    <property type="entry name" value="WH_DNA-bd_sf"/>
</dbReference>
<feature type="domain" description="Methanogenesis regulatory protein FilR1 middle" evidence="1">
    <location>
        <begin position="123"/>
        <end position="254"/>
    </location>
</feature>
<sequence length="272" mass="30456">MSATLEEVEFLASSAHRTGVLEALAERPCDRHDLREATGASSPTIGRVLADFEERHWIERDGRWYRLTGLGEFVADRLAAFVDAMALERRLRDVSPWLPYELDGFRVGLLADAVVSYPGRGYPYEPMERNRELIDDTETIRGFGMVLLKASVLEHFFESVFDGLAVTMIYPPAVFESVHAWNPELVAEAAELDTHDVYIHDGLPNSDWCGICLTDDHLSVCCYEPDSGMIRSLVDTDSPRAYEWGESIVERYRAAATPLDEAGDLLSVDPLA</sequence>
<dbReference type="eggNOG" id="arCOG02808">
    <property type="taxonomic scope" value="Archaea"/>
</dbReference>
<dbReference type="Pfam" id="PF08350">
    <property type="entry name" value="FilR1_middle"/>
    <property type="match status" value="1"/>
</dbReference>
<accession>L9X6F0</accession>